<evidence type="ECO:0000313" key="2">
    <source>
        <dbReference type="Proteomes" id="UP000475765"/>
    </source>
</evidence>
<dbReference type="RefSeq" id="WP_151522720.1">
    <property type="nucleotide sequence ID" value="NZ_WBPL01000007.1"/>
</dbReference>
<reference evidence="1 2" key="1">
    <citation type="submission" date="2019-10" db="EMBL/GenBank/DDBJ databases">
        <title>Bacillus from the desert of Cuatro Cinegas, Coahuila.</title>
        <authorList>
            <person name="Olmedo-Alvarez G."/>
            <person name="Saldana S."/>
            <person name="Barcelo D."/>
        </authorList>
    </citation>
    <scope>NUCLEOTIDE SEQUENCE [LARGE SCALE GENOMIC DNA]</scope>
    <source>
        <strain evidence="1 2">CH417_13T</strain>
    </source>
</reference>
<evidence type="ECO:0000313" key="1">
    <source>
        <dbReference type="EMBL" id="KAB2397480.1"/>
    </source>
</evidence>
<protein>
    <submittedName>
        <fullName evidence="1">Uncharacterized protein</fullName>
    </submittedName>
</protein>
<gene>
    <name evidence="1" type="ORF">F8172_10465</name>
</gene>
<sequence length="295" mass="32950">MSTINNLSVTLTESTIEKFLRSQLSNITFQNEEKPLYDDNGIKIVANVHIKKIEFNDFDLTPPDTFAIKKISVEFERINIVISADIKHIKNENIIVTPDLPDVINPFTGSVIIEGREVPDIVLWRIDLFGKNPDIKLTIGLEEFIKPTISAGFNFITNNFTVSLGLKNFEFNEFIIPESIAKTIKDNIMKEVERTIKNAVGNNPIGDVLAKIGDLLSLLPVPDVTGLVVDNVIKSDAFEDFVANQIRSKLGEYVLYVPHNFKLGPDQSPIELSINSPTVNVTDNQITISVDVNEL</sequence>
<dbReference type="EMBL" id="WBPP01000011">
    <property type="protein sequence ID" value="KAB2397480.1"/>
    <property type="molecule type" value="Genomic_DNA"/>
</dbReference>
<comment type="caution">
    <text evidence="1">The sequence shown here is derived from an EMBL/GenBank/DDBJ whole genome shotgun (WGS) entry which is preliminary data.</text>
</comment>
<dbReference type="AlphaFoldDB" id="A0A9W7QHR6"/>
<proteinExistence type="predicted"/>
<organism evidence="1 2">
    <name type="scientific">Bacillus cereus</name>
    <dbReference type="NCBI Taxonomy" id="1396"/>
    <lineage>
        <taxon>Bacteria</taxon>
        <taxon>Bacillati</taxon>
        <taxon>Bacillota</taxon>
        <taxon>Bacilli</taxon>
        <taxon>Bacillales</taxon>
        <taxon>Bacillaceae</taxon>
        <taxon>Bacillus</taxon>
        <taxon>Bacillus cereus group</taxon>
    </lineage>
</organism>
<name>A0A9W7QHR6_BACCE</name>
<dbReference type="Proteomes" id="UP000475765">
    <property type="component" value="Unassembled WGS sequence"/>
</dbReference>
<accession>A0A9W7QHR6</accession>